<dbReference type="EMBL" id="JARJCM010000054">
    <property type="protein sequence ID" value="KAJ7034887.1"/>
    <property type="molecule type" value="Genomic_DNA"/>
</dbReference>
<dbReference type="AlphaFoldDB" id="A0AAD6T015"/>
<reference evidence="2" key="1">
    <citation type="submission" date="2023-03" db="EMBL/GenBank/DDBJ databases">
        <title>Massive genome expansion in bonnet fungi (Mycena s.s.) driven by repeated elements and novel gene families across ecological guilds.</title>
        <authorList>
            <consortium name="Lawrence Berkeley National Laboratory"/>
            <person name="Harder C.B."/>
            <person name="Miyauchi S."/>
            <person name="Viragh M."/>
            <person name="Kuo A."/>
            <person name="Thoen E."/>
            <person name="Andreopoulos B."/>
            <person name="Lu D."/>
            <person name="Skrede I."/>
            <person name="Drula E."/>
            <person name="Henrissat B."/>
            <person name="Morin E."/>
            <person name="Kohler A."/>
            <person name="Barry K."/>
            <person name="LaButti K."/>
            <person name="Morin E."/>
            <person name="Salamov A."/>
            <person name="Lipzen A."/>
            <person name="Mereny Z."/>
            <person name="Hegedus B."/>
            <person name="Baldrian P."/>
            <person name="Stursova M."/>
            <person name="Weitz H."/>
            <person name="Taylor A."/>
            <person name="Grigoriev I.V."/>
            <person name="Nagy L.G."/>
            <person name="Martin F."/>
            <person name="Kauserud H."/>
        </authorList>
    </citation>
    <scope>NUCLEOTIDE SEQUENCE</scope>
    <source>
        <strain evidence="2">CBHHK200</strain>
    </source>
</reference>
<proteinExistence type="predicted"/>
<name>A0AAD6T015_9AGAR</name>
<protein>
    <submittedName>
        <fullName evidence="2">Uncharacterized protein</fullName>
    </submittedName>
</protein>
<evidence type="ECO:0000313" key="2">
    <source>
        <dbReference type="EMBL" id="KAJ7034887.1"/>
    </source>
</evidence>
<sequence>MYMALNVHYGPWTPPHPRSRAHGRSPRLAAVELKENGEAVSGNENLETSSGPEQPKALIGTLKWQLMRRERERAGVFKTVHGPHHAGVISFRACDALIQIQADHLLKIHIIVGKESIKNWFKDVKESNEARGVAEAHRLLIGAPRLPLEYFGTDKTPYT</sequence>
<organism evidence="2 3">
    <name type="scientific">Mycena alexandri</name>
    <dbReference type="NCBI Taxonomy" id="1745969"/>
    <lineage>
        <taxon>Eukaryota</taxon>
        <taxon>Fungi</taxon>
        <taxon>Dikarya</taxon>
        <taxon>Basidiomycota</taxon>
        <taxon>Agaricomycotina</taxon>
        <taxon>Agaricomycetes</taxon>
        <taxon>Agaricomycetidae</taxon>
        <taxon>Agaricales</taxon>
        <taxon>Marasmiineae</taxon>
        <taxon>Mycenaceae</taxon>
        <taxon>Mycena</taxon>
    </lineage>
</organism>
<accession>A0AAD6T015</accession>
<keyword evidence="3" id="KW-1185">Reference proteome</keyword>
<evidence type="ECO:0000313" key="3">
    <source>
        <dbReference type="Proteomes" id="UP001218188"/>
    </source>
</evidence>
<gene>
    <name evidence="2" type="ORF">C8F04DRAFT_1182888</name>
    <name evidence="1" type="ORF">C8F04DRAFT_1196234</name>
</gene>
<comment type="caution">
    <text evidence="2">The sequence shown here is derived from an EMBL/GenBank/DDBJ whole genome shotgun (WGS) entry which is preliminary data.</text>
</comment>
<dbReference type="Proteomes" id="UP001218188">
    <property type="component" value="Unassembled WGS sequence"/>
</dbReference>
<dbReference type="EMBL" id="JARJCM010000252">
    <property type="protein sequence ID" value="KAJ7020744.1"/>
    <property type="molecule type" value="Genomic_DNA"/>
</dbReference>
<evidence type="ECO:0000313" key="1">
    <source>
        <dbReference type="EMBL" id="KAJ7020744.1"/>
    </source>
</evidence>